<reference evidence="2" key="2">
    <citation type="submission" date="2023-05" db="EMBL/GenBank/DDBJ databases">
        <authorList>
            <consortium name="Lawrence Berkeley National Laboratory"/>
            <person name="Steindorff A."/>
            <person name="Hensen N."/>
            <person name="Bonometti L."/>
            <person name="Westerberg I."/>
            <person name="Brannstrom I.O."/>
            <person name="Guillou S."/>
            <person name="Cros-Aarteil S."/>
            <person name="Calhoun S."/>
            <person name="Haridas S."/>
            <person name="Kuo A."/>
            <person name="Mondo S."/>
            <person name="Pangilinan J."/>
            <person name="Riley R."/>
            <person name="Labutti K."/>
            <person name="Andreopoulos B."/>
            <person name="Lipzen A."/>
            <person name="Chen C."/>
            <person name="Yanf M."/>
            <person name="Daum C."/>
            <person name="Ng V."/>
            <person name="Clum A."/>
            <person name="Ohm R."/>
            <person name="Martin F."/>
            <person name="Silar P."/>
            <person name="Natvig D."/>
            <person name="Lalanne C."/>
            <person name="Gautier V."/>
            <person name="Ament-Velasquez S.L."/>
            <person name="Kruys A."/>
            <person name="Hutchinson M.I."/>
            <person name="Powell A.J."/>
            <person name="Barry K."/>
            <person name="Miller A.N."/>
            <person name="Grigoriev I.V."/>
            <person name="Debuchy R."/>
            <person name="Gladieux P."/>
            <person name="Thoren M.H."/>
            <person name="Johannesson H."/>
        </authorList>
    </citation>
    <scope>NUCLEOTIDE SEQUENCE</scope>
    <source>
        <strain evidence="2">CBS 990.96</strain>
    </source>
</reference>
<name>A0AAN7BXX2_9PEZI</name>
<feature type="region of interest" description="Disordered" evidence="1">
    <location>
        <begin position="1"/>
        <end position="39"/>
    </location>
</feature>
<organism evidence="2 3">
    <name type="scientific">Podospora fimiseda</name>
    <dbReference type="NCBI Taxonomy" id="252190"/>
    <lineage>
        <taxon>Eukaryota</taxon>
        <taxon>Fungi</taxon>
        <taxon>Dikarya</taxon>
        <taxon>Ascomycota</taxon>
        <taxon>Pezizomycotina</taxon>
        <taxon>Sordariomycetes</taxon>
        <taxon>Sordariomycetidae</taxon>
        <taxon>Sordariales</taxon>
        <taxon>Podosporaceae</taxon>
        <taxon>Podospora</taxon>
    </lineage>
</organism>
<feature type="compositionally biased region" description="Basic and acidic residues" evidence="1">
    <location>
        <begin position="166"/>
        <end position="183"/>
    </location>
</feature>
<evidence type="ECO:0000256" key="1">
    <source>
        <dbReference type="SAM" id="MobiDB-lite"/>
    </source>
</evidence>
<comment type="caution">
    <text evidence="2">The sequence shown here is derived from an EMBL/GenBank/DDBJ whole genome shotgun (WGS) entry which is preliminary data.</text>
</comment>
<feature type="compositionally biased region" description="Polar residues" evidence="1">
    <location>
        <begin position="63"/>
        <end position="86"/>
    </location>
</feature>
<evidence type="ECO:0000313" key="2">
    <source>
        <dbReference type="EMBL" id="KAK4231507.1"/>
    </source>
</evidence>
<dbReference type="Proteomes" id="UP001301958">
    <property type="component" value="Unassembled WGS sequence"/>
</dbReference>
<protein>
    <submittedName>
        <fullName evidence="2">Uncharacterized protein</fullName>
    </submittedName>
</protein>
<dbReference type="AlphaFoldDB" id="A0AAN7BXX2"/>
<feature type="compositionally biased region" description="Basic and acidic residues" evidence="1">
    <location>
        <begin position="135"/>
        <end position="152"/>
    </location>
</feature>
<feature type="compositionally biased region" description="Low complexity" evidence="1">
    <location>
        <begin position="118"/>
        <end position="134"/>
    </location>
</feature>
<accession>A0AAN7BXX2</accession>
<feature type="compositionally biased region" description="Basic residues" evidence="1">
    <location>
        <begin position="20"/>
        <end position="35"/>
    </location>
</feature>
<keyword evidence="3" id="KW-1185">Reference proteome</keyword>
<evidence type="ECO:0000313" key="3">
    <source>
        <dbReference type="Proteomes" id="UP001301958"/>
    </source>
</evidence>
<feature type="region of interest" description="Disordered" evidence="1">
    <location>
        <begin position="51"/>
        <end position="202"/>
    </location>
</feature>
<reference evidence="2" key="1">
    <citation type="journal article" date="2023" name="Mol. Phylogenet. Evol.">
        <title>Genome-scale phylogeny and comparative genomics of the fungal order Sordariales.</title>
        <authorList>
            <person name="Hensen N."/>
            <person name="Bonometti L."/>
            <person name="Westerberg I."/>
            <person name="Brannstrom I.O."/>
            <person name="Guillou S."/>
            <person name="Cros-Aarteil S."/>
            <person name="Calhoun S."/>
            <person name="Haridas S."/>
            <person name="Kuo A."/>
            <person name="Mondo S."/>
            <person name="Pangilinan J."/>
            <person name="Riley R."/>
            <person name="LaButti K."/>
            <person name="Andreopoulos B."/>
            <person name="Lipzen A."/>
            <person name="Chen C."/>
            <person name="Yan M."/>
            <person name="Daum C."/>
            <person name="Ng V."/>
            <person name="Clum A."/>
            <person name="Steindorff A."/>
            <person name="Ohm R.A."/>
            <person name="Martin F."/>
            <person name="Silar P."/>
            <person name="Natvig D.O."/>
            <person name="Lalanne C."/>
            <person name="Gautier V."/>
            <person name="Ament-Velasquez S.L."/>
            <person name="Kruys A."/>
            <person name="Hutchinson M.I."/>
            <person name="Powell A.J."/>
            <person name="Barry K."/>
            <person name="Miller A.N."/>
            <person name="Grigoriev I.V."/>
            <person name="Debuchy R."/>
            <person name="Gladieux P."/>
            <person name="Hiltunen Thoren M."/>
            <person name="Johannesson H."/>
        </authorList>
    </citation>
    <scope>NUCLEOTIDE SEQUENCE</scope>
    <source>
        <strain evidence="2">CBS 990.96</strain>
    </source>
</reference>
<proteinExistence type="predicted"/>
<sequence length="202" mass="22729">MGLFPDQRQFTEIDGYPTWSRRRPTKLKKKTRTKSNRPSFLRLVVHALVGSFPAPKLKRPNLKPSTQSQPARKSNPRNTSTQTNGSFDVIKRNGATDDKRSKTSTISTWLEEIETPNSHSTSSTGSKSQTGSTKSSRDKNDHPTHRKTDGRQGSESSVRKTNSKAPRRERSIRAKEEPDERGSKVRSHVKRTTTAIHEEGGH</sequence>
<feature type="compositionally biased region" description="Basic and acidic residues" evidence="1">
    <location>
        <begin position="89"/>
        <end position="101"/>
    </location>
</feature>
<gene>
    <name evidence="2" type="ORF">QBC38DRAFT_451136</name>
</gene>
<dbReference type="EMBL" id="MU865292">
    <property type="protein sequence ID" value="KAK4231507.1"/>
    <property type="molecule type" value="Genomic_DNA"/>
</dbReference>